<dbReference type="SUPFAM" id="SSF51735">
    <property type="entry name" value="NAD(P)-binding Rossmann-fold domains"/>
    <property type="match status" value="1"/>
</dbReference>
<reference evidence="3 4" key="1">
    <citation type="submission" date="2021-04" db="EMBL/GenBank/DDBJ databases">
        <title>Whole genome sequence of Jiella sp. KSK16Y-1.</title>
        <authorList>
            <person name="Tuo L."/>
        </authorList>
    </citation>
    <scope>NUCLEOTIDE SEQUENCE [LARGE SCALE GENOMIC DNA]</scope>
    <source>
        <strain evidence="3 4">KSK16Y-1</strain>
    </source>
</reference>
<gene>
    <name evidence="3" type="ORF">J6595_11795</name>
</gene>
<comment type="caution">
    <text evidence="3">The sequence shown here is derived from an EMBL/GenBank/DDBJ whole genome shotgun (WGS) entry which is preliminary data.</text>
</comment>
<protein>
    <submittedName>
        <fullName evidence="3">SDR family oxidoreductase</fullName>
    </submittedName>
</protein>
<evidence type="ECO:0000313" key="4">
    <source>
        <dbReference type="Proteomes" id="UP000678276"/>
    </source>
</evidence>
<organism evidence="3 4">
    <name type="scientific">Jiella mangrovi</name>
    <dbReference type="NCBI Taxonomy" id="2821407"/>
    <lineage>
        <taxon>Bacteria</taxon>
        <taxon>Pseudomonadati</taxon>
        <taxon>Pseudomonadota</taxon>
        <taxon>Alphaproteobacteria</taxon>
        <taxon>Hyphomicrobiales</taxon>
        <taxon>Aurantimonadaceae</taxon>
        <taxon>Jiella</taxon>
    </lineage>
</organism>
<evidence type="ECO:0000256" key="2">
    <source>
        <dbReference type="ARBA" id="ARBA00023002"/>
    </source>
</evidence>
<dbReference type="RefSeq" id="WP_209594740.1">
    <property type="nucleotide sequence ID" value="NZ_JAGJCF010000006.1"/>
</dbReference>
<dbReference type="PROSITE" id="PS00061">
    <property type="entry name" value="ADH_SHORT"/>
    <property type="match status" value="1"/>
</dbReference>
<comment type="similarity">
    <text evidence="1">Belongs to the short-chain dehydrogenases/reductases (SDR) family.</text>
</comment>
<dbReference type="PRINTS" id="PR00081">
    <property type="entry name" value="GDHRDH"/>
</dbReference>
<keyword evidence="2" id="KW-0560">Oxidoreductase</keyword>
<proteinExistence type="inferred from homology"/>
<sequence>MSLRNSVTIVTGAASGIGRAITQRLLADGGKVAAMDEDTAGLEQLSREMAAAAESGALATMSGDVASQDDTAAAVERTCETFGRLDAIVCNAGIMKRVPADDLSYEDWHRVLDVNLSQSFLFAKHGGPELRKSGGAMLLISSSRAFMSEADTESYSATKGGLFALAHSLAVSLSPQVRVNALAPGWINVSGEELRAVDHEQHLVGRVGVPADIGHAAAFLLDGEKAGFITGQTLVVDGGMTRKMIYAH</sequence>
<dbReference type="PANTHER" id="PTHR43639">
    <property type="entry name" value="OXIDOREDUCTASE, SHORT-CHAIN DEHYDROGENASE/REDUCTASE FAMILY (AFU_ORTHOLOGUE AFUA_5G02870)"/>
    <property type="match status" value="1"/>
</dbReference>
<dbReference type="InterPro" id="IPR036291">
    <property type="entry name" value="NAD(P)-bd_dom_sf"/>
</dbReference>
<accession>A0ABS4BK04</accession>
<evidence type="ECO:0000256" key="1">
    <source>
        <dbReference type="ARBA" id="ARBA00006484"/>
    </source>
</evidence>
<dbReference type="EMBL" id="JAGJCF010000006">
    <property type="protein sequence ID" value="MBP0616265.1"/>
    <property type="molecule type" value="Genomic_DNA"/>
</dbReference>
<name>A0ABS4BK04_9HYPH</name>
<dbReference type="InterPro" id="IPR020904">
    <property type="entry name" value="Sc_DH/Rdtase_CS"/>
</dbReference>
<dbReference type="PANTHER" id="PTHR43639:SF1">
    <property type="entry name" value="SHORT-CHAIN DEHYDROGENASE_REDUCTASE FAMILY PROTEIN"/>
    <property type="match status" value="1"/>
</dbReference>
<evidence type="ECO:0000313" key="3">
    <source>
        <dbReference type="EMBL" id="MBP0616265.1"/>
    </source>
</evidence>
<dbReference type="PRINTS" id="PR00080">
    <property type="entry name" value="SDRFAMILY"/>
</dbReference>
<dbReference type="Proteomes" id="UP000678276">
    <property type="component" value="Unassembled WGS sequence"/>
</dbReference>
<dbReference type="Pfam" id="PF13561">
    <property type="entry name" value="adh_short_C2"/>
    <property type="match status" value="1"/>
</dbReference>
<dbReference type="InterPro" id="IPR002347">
    <property type="entry name" value="SDR_fam"/>
</dbReference>
<keyword evidence="4" id="KW-1185">Reference proteome</keyword>
<dbReference type="Gene3D" id="3.40.50.720">
    <property type="entry name" value="NAD(P)-binding Rossmann-like Domain"/>
    <property type="match status" value="1"/>
</dbReference>